<feature type="region of interest" description="Disordered" evidence="1">
    <location>
        <begin position="1"/>
        <end position="23"/>
    </location>
</feature>
<proteinExistence type="predicted"/>
<name>A0ABS4VYJ5_9PSEU</name>
<evidence type="ECO:0000313" key="3">
    <source>
        <dbReference type="Proteomes" id="UP001519295"/>
    </source>
</evidence>
<evidence type="ECO:0000256" key="1">
    <source>
        <dbReference type="SAM" id="MobiDB-lite"/>
    </source>
</evidence>
<feature type="region of interest" description="Disordered" evidence="1">
    <location>
        <begin position="44"/>
        <end position="66"/>
    </location>
</feature>
<comment type="caution">
    <text evidence="2">The sequence shown here is derived from an EMBL/GenBank/DDBJ whole genome shotgun (WGS) entry which is preliminary data.</text>
</comment>
<organism evidence="2 3">
    <name type="scientific">Pseudonocardia parietis</name>
    <dbReference type="NCBI Taxonomy" id="570936"/>
    <lineage>
        <taxon>Bacteria</taxon>
        <taxon>Bacillati</taxon>
        <taxon>Actinomycetota</taxon>
        <taxon>Actinomycetes</taxon>
        <taxon>Pseudonocardiales</taxon>
        <taxon>Pseudonocardiaceae</taxon>
        <taxon>Pseudonocardia</taxon>
    </lineage>
</organism>
<evidence type="ECO:0000313" key="2">
    <source>
        <dbReference type="EMBL" id="MBP2368529.1"/>
    </source>
</evidence>
<protein>
    <submittedName>
        <fullName evidence="2">Uncharacterized protein</fullName>
    </submittedName>
</protein>
<dbReference type="Proteomes" id="UP001519295">
    <property type="component" value="Unassembled WGS sequence"/>
</dbReference>
<dbReference type="EMBL" id="JAGINU010000001">
    <property type="protein sequence ID" value="MBP2368529.1"/>
    <property type="molecule type" value="Genomic_DNA"/>
</dbReference>
<gene>
    <name evidence="2" type="ORF">JOF36_004225</name>
</gene>
<reference evidence="2 3" key="1">
    <citation type="submission" date="2021-03" db="EMBL/GenBank/DDBJ databases">
        <title>Sequencing the genomes of 1000 actinobacteria strains.</title>
        <authorList>
            <person name="Klenk H.-P."/>
        </authorList>
    </citation>
    <scope>NUCLEOTIDE SEQUENCE [LARGE SCALE GENOMIC DNA]</scope>
    <source>
        <strain evidence="2 3">DSM 45256</strain>
    </source>
</reference>
<sequence length="66" mass="6987">MNTATSTARAPAVSPLDPAATHRHTSHCYWEHRRCAWSCAHTASPIPSAPGPATPVGQSGAVKRLR</sequence>
<keyword evidence="3" id="KW-1185">Reference proteome</keyword>
<accession>A0ABS4VYJ5</accession>